<keyword evidence="1" id="KW-1133">Transmembrane helix</keyword>
<evidence type="ECO:0000313" key="3">
    <source>
        <dbReference type="Proteomes" id="UP000475862"/>
    </source>
</evidence>
<proteinExistence type="predicted"/>
<dbReference type="AlphaFoldDB" id="A0A6G0TZX7"/>
<keyword evidence="1" id="KW-0472">Membrane</keyword>
<feature type="transmembrane region" description="Helical" evidence="1">
    <location>
        <begin position="43"/>
        <end position="62"/>
    </location>
</feature>
<dbReference type="Proteomes" id="UP000475862">
    <property type="component" value="Unassembled WGS sequence"/>
</dbReference>
<protein>
    <submittedName>
        <fullName evidence="2">Uncharacterized protein</fullName>
    </submittedName>
</protein>
<evidence type="ECO:0000313" key="2">
    <source>
        <dbReference type="EMBL" id="KAE9541023.1"/>
    </source>
</evidence>
<sequence length="300" mass="34778">MSLINNINRIIININRAVFRNCQLGAEKKNASYSKYKLNKSDINSVAAELLLFSIKLVYTLYIDDLDITILAVYLVVLDIGTGLLSPCYSLYLLRCIDPKVLIKVYLHYNSVVPNYKKKKNFDGHLYTTLGICRYYRIADAILINYYAAASKLNFNDDEYNFIYGIVDELSKNVLKVVSQRSLDEKEIQFISRCNINAIFRLFKLPYPRVDSEDLSAQSHIFLNSPPQSGKVVFTSTIPIKESRLVTFDIQTIIRIYLVNLTKGNVMIMVYLAIYFISLSIDYLEIWIYIRYAFYNLEEE</sequence>
<name>A0A6G0TZX7_APHGL</name>
<dbReference type="OrthoDB" id="6600062at2759"/>
<feature type="transmembrane region" description="Helical" evidence="1">
    <location>
        <begin position="268"/>
        <end position="290"/>
    </location>
</feature>
<feature type="transmembrane region" description="Helical" evidence="1">
    <location>
        <begin position="68"/>
        <end position="94"/>
    </location>
</feature>
<evidence type="ECO:0000256" key="1">
    <source>
        <dbReference type="SAM" id="Phobius"/>
    </source>
</evidence>
<comment type="caution">
    <text evidence="2">The sequence shown here is derived from an EMBL/GenBank/DDBJ whole genome shotgun (WGS) entry which is preliminary data.</text>
</comment>
<dbReference type="EMBL" id="VYZN01000013">
    <property type="protein sequence ID" value="KAE9541023.1"/>
    <property type="molecule type" value="Genomic_DNA"/>
</dbReference>
<reference evidence="2 3" key="1">
    <citation type="submission" date="2019-08" db="EMBL/GenBank/DDBJ databases">
        <title>The genome of the soybean aphid Biotype 1, its phylome, world population structure and adaptation to the North American continent.</title>
        <authorList>
            <person name="Giordano R."/>
            <person name="Donthu R.K."/>
            <person name="Hernandez A.G."/>
            <person name="Wright C.L."/>
            <person name="Zimin A.V."/>
        </authorList>
    </citation>
    <scope>NUCLEOTIDE SEQUENCE [LARGE SCALE GENOMIC DNA]</scope>
    <source>
        <tissue evidence="2">Whole aphids</tissue>
    </source>
</reference>
<organism evidence="2 3">
    <name type="scientific">Aphis glycines</name>
    <name type="common">Soybean aphid</name>
    <dbReference type="NCBI Taxonomy" id="307491"/>
    <lineage>
        <taxon>Eukaryota</taxon>
        <taxon>Metazoa</taxon>
        <taxon>Ecdysozoa</taxon>
        <taxon>Arthropoda</taxon>
        <taxon>Hexapoda</taxon>
        <taxon>Insecta</taxon>
        <taxon>Pterygota</taxon>
        <taxon>Neoptera</taxon>
        <taxon>Paraneoptera</taxon>
        <taxon>Hemiptera</taxon>
        <taxon>Sternorrhyncha</taxon>
        <taxon>Aphidomorpha</taxon>
        <taxon>Aphidoidea</taxon>
        <taxon>Aphididae</taxon>
        <taxon>Aphidini</taxon>
        <taxon>Aphis</taxon>
        <taxon>Aphis</taxon>
    </lineage>
</organism>
<accession>A0A6G0TZX7</accession>
<keyword evidence="3" id="KW-1185">Reference proteome</keyword>
<gene>
    <name evidence="2" type="ORF">AGLY_004268</name>
</gene>
<keyword evidence="1" id="KW-0812">Transmembrane</keyword>